<name>A0AAW4YLZ2_9BACT</name>
<dbReference type="NCBIfam" id="TIGR03071">
    <property type="entry name" value="couple_hipA"/>
    <property type="match status" value="1"/>
</dbReference>
<dbReference type="AlphaFoldDB" id="A0AAW4YLZ2"/>
<dbReference type="EMBL" id="JAJTVO010000017">
    <property type="protein sequence ID" value="MCE4122633.1"/>
    <property type="molecule type" value="Genomic_DNA"/>
</dbReference>
<sequence>MKQGKIYLYDQYVGLLTEDETGFTFAYDSDYLASDGAEAVSLTLPLSDEPYHDTVLFPFFDGLIPEGWLLNIAESSWKINQRDRMSLLLACCKDCIGAVSVIPTNESQAEETNGSPKKQKGE</sequence>
<dbReference type="InterPro" id="IPR052028">
    <property type="entry name" value="HipA_Ser/Thr_kinase"/>
</dbReference>
<dbReference type="PANTHER" id="PTHR37419">
    <property type="entry name" value="SERINE/THREONINE-PROTEIN KINASE TOXIN HIPA"/>
    <property type="match status" value="1"/>
</dbReference>
<feature type="domain" description="HipA N-terminal subdomain 1" evidence="1">
    <location>
        <begin position="5"/>
        <end position="101"/>
    </location>
</feature>
<evidence type="ECO:0000313" key="2">
    <source>
        <dbReference type="EMBL" id="MCE4122633.1"/>
    </source>
</evidence>
<organism evidence="2 3">
    <name type="scientific">Segatella copri</name>
    <dbReference type="NCBI Taxonomy" id="165179"/>
    <lineage>
        <taxon>Bacteria</taxon>
        <taxon>Pseudomonadati</taxon>
        <taxon>Bacteroidota</taxon>
        <taxon>Bacteroidia</taxon>
        <taxon>Bacteroidales</taxon>
        <taxon>Prevotellaceae</taxon>
        <taxon>Segatella</taxon>
    </lineage>
</organism>
<evidence type="ECO:0000313" key="3">
    <source>
        <dbReference type="Proteomes" id="UP001200307"/>
    </source>
</evidence>
<protein>
    <submittedName>
        <fullName evidence="2">HipA N-terminal domain-containing protein</fullName>
    </submittedName>
</protein>
<dbReference type="Pfam" id="PF13657">
    <property type="entry name" value="Couple_hipA"/>
    <property type="match status" value="1"/>
</dbReference>
<dbReference type="RefSeq" id="WP_233339375.1">
    <property type="nucleotide sequence ID" value="NZ_JAJTVO010000017.1"/>
</dbReference>
<dbReference type="GO" id="GO:0004674">
    <property type="term" value="F:protein serine/threonine kinase activity"/>
    <property type="evidence" value="ECO:0007669"/>
    <property type="project" value="TreeGrafter"/>
</dbReference>
<reference evidence="2" key="1">
    <citation type="submission" date="2021-12" db="EMBL/GenBank/DDBJ databases">
        <authorList>
            <person name="Lv X."/>
        </authorList>
    </citation>
    <scope>NUCLEOTIDE SEQUENCE</scope>
    <source>
        <strain evidence="2">HF2106</strain>
    </source>
</reference>
<evidence type="ECO:0000259" key="1">
    <source>
        <dbReference type="Pfam" id="PF13657"/>
    </source>
</evidence>
<comment type="caution">
    <text evidence="2">The sequence shown here is derived from an EMBL/GenBank/DDBJ whole genome shotgun (WGS) entry which is preliminary data.</text>
</comment>
<dbReference type="PANTHER" id="PTHR37419:SF6">
    <property type="entry name" value="KINASE HI_0665-RELATED"/>
    <property type="match status" value="1"/>
</dbReference>
<dbReference type="InterPro" id="IPR017508">
    <property type="entry name" value="HipA_N1"/>
</dbReference>
<proteinExistence type="predicted"/>
<dbReference type="Proteomes" id="UP001200307">
    <property type="component" value="Unassembled WGS sequence"/>
</dbReference>
<gene>
    <name evidence="2" type="ORF">LYY06_10205</name>
</gene>
<dbReference type="GO" id="GO:0005829">
    <property type="term" value="C:cytosol"/>
    <property type="evidence" value="ECO:0007669"/>
    <property type="project" value="TreeGrafter"/>
</dbReference>
<accession>A0AAW4YLZ2</accession>